<comment type="subcellular location">
    <subcellularLocation>
        <location evidence="6">Nucleus</location>
    </subcellularLocation>
</comment>
<dbReference type="PANTHER" id="PTHR31669:SF283">
    <property type="entry name" value="PROTEIN FAR1-RELATED SEQUENCE"/>
    <property type="match status" value="1"/>
</dbReference>
<keyword evidence="4 6" id="KW-0862">Zinc</keyword>
<evidence type="ECO:0000256" key="4">
    <source>
        <dbReference type="ARBA" id="ARBA00022833"/>
    </source>
</evidence>
<evidence type="ECO:0000259" key="7">
    <source>
        <dbReference type="PROSITE" id="PS50966"/>
    </source>
</evidence>
<dbReference type="GO" id="GO:0008270">
    <property type="term" value="F:zinc ion binding"/>
    <property type="evidence" value="ECO:0007669"/>
    <property type="project" value="UniProtKB-UniRule"/>
</dbReference>
<keyword evidence="9" id="KW-1185">Reference proteome</keyword>
<name>A0AAD9XF91_9ROSI</name>
<dbReference type="InterPro" id="IPR007527">
    <property type="entry name" value="Znf_SWIM"/>
</dbReference>
<organism evidence="8 9">
    <name type="scientific">Dipteronia dyeriana</name>
    <dbReference type="NCBI Taxonomy" id="168575"/>
    <lineage>
        <taxon>Eukaryota</taxon>
        <taxon>Viridiplantae</taxon>
        <taxon>Streptophyta</taxon>
        <taxon>Embryophyta</taxon>
        <taxon>Tracheophyta</taxon>
        <taxon>Spermatophyta</taxon>
        <taxon>Magnoliopsida</taxon>
        <taxon>eudicotyledons</taxon>
        <taxon>Gunneridae</taxon>
        <taxon>Pentapetalae</taxon>
        <taxon>rosids</taxon>
        <taxon>malvids</taxon>
        <taxon>Sapindales</taxon>
        <taxon>Sapindaceae</taxon>
        <taxon>Hippocastanoideae</taxon>
        <taxon>Acereae</taxon>
        <taxon>Dipteronia</taxon>
    </lineage>
</organism>
<dbReference type="AlphaFoldDB" id="A0AAD9XF91"/>
<comment type="caution">
    <text evidence="8">The sequence shown here is derived from an EMBL/GenBank/DDBJ whole genome shotgun (WGS) entry which is preliminary data.</text>
</comment>
<reference evidence="8" key="1">
    <citation type="journal article" date="2023" name="Plant J.">
        <title>Genome sequences and population genomics provide insights into the demographic history, inbreeding, and mutation load of two 'living fossil' tree species of Dipteronia.</title>
        <authorList>
            <person name="Feng Y."/>
            <person name="Comes H.P."/>
            <person name="Chen J."/>
            <person name="Zhu S."/>
            <person name="Lu R."/>
            <person name="Zhang X."/>
            <person name="Li P."/>
            <person name="Qiu J."/>
            <person name="Olsen K.M."/>
            <person name="Qiu Y."/>
        </authorList>
    </citation>
    <scope>NUCLEOTIDE SEQUENCE</scope>
    <source>
        <strain evidence="8">KIB01</strain>
    </source>
</reference>
<evidence type="ECO:0000256" key="1">
    <source>
        <dbReference type="ARBA" id="ARBA00005889"/>
    </source>
</evidence>
<accession>A0AAD9XF91</accession>
<evidence type="ECO:0000256" key="2">
    <source>
        <dbReference type="ARBA" id="ARBA00022723"/>
    </source>
</evidence>
<feature type="domain" description="SWIM-type" evidence="7">
    <location>
        <begin position="190"/>
        <end position="226"/>
    </location>
</feature>
<comment type="similarity">
    <text evidence="1 6">Belongs to the FHY3/FAR1 family.</text>
</comment>
<evidence type="ECO:0000256" key="5">
    <source>
        <dbReference type="PROSITE-ProRule" id="PRU00325"/>
    </source>
</evidence>
<dbReference type="Pfam" id="PF04434">
    <property type="entry name" value="SWIM"/>
    <property type="match status" value="1"/>
</dbReference>
<evidence type="ECO:0000313" key="9">
    <source>
        <dbReference type="Proteomes" id="UP001280121"/>
    </source>
</evidence>
<keyword evidence="2 6" id="KW-0479">Metal-binding</keyword>
<evidence type="ECO:0000256" key="6">
    <source>
        <dbReference type="RuleBase" id="RU367018"/>
    </source>
</evidence>
<sequence length="264" mass="31191">MWLNSSYALFYIITKYSFHVSKGPQIDGPGLAPLVPRPRIGYVYVLHTNEWLFGSYGERQLWVTTIVKDTFWARMSTTQRSEIMHAFFDGYVNSKTTLKQFVEYYENALRDKVDKESHAHFNSHIPYMTHYPMERQFQETYTTEKFKDFQQELSVNLYCEVSLNKDNFPCSEFTVGESVMVGNMIVTALFTVWFKEVDFQINCNCRLFEFNGILCQHVIAVLIHKKIFFALDKYILRRWRKDVVRGHAKVKIGYDNWSTKPEGQ</sequence>
<dbReference type="SMART" id="SM00575">
    <property type="entry name" value="ZnF_PMZ"/>
    <property type="match status" value="1"/>
</dbReference>
<dbReference type="PROSITE" id="PS50966">
    <property type="entry name" value="ZF_SWIM"/>
    <property type="match status" value="1"/>
</dbReference>
<dbReference type="PANTHER" id="PTHR31669">
    <property type="entry name" value="PROTEIN FAR1-RELATED SEQUENCE 10-RELATED"/>
    <property type="match status" value="1"/>
</dbReference>
<gene>
    <name evidence="8" type="ORF">Ddye_004973</name>
</gene>
<dbReference type="InterPro" id="IPR031052">
    <property type="entry name" value="FHY3/FAR1"/>
</dbReference>
<dbReference type="InterPro" id="IPR006564">
    <property type="entry name" value="Znf_PMZ"/>
</dbReference>
<evidence type="ECO:0000313" key="8">
    <source>
        <dbReference type="EMBL" id="KAK2658440.1"/>
    </source>
</evidence>
<dbReference type="GO" id="GO:0006355">
    <property type="term" value="P:regulation of DNA-templated transcription"/>
    <property type="evidence" value="ECO:0007669"/>
    <property type="project" value="UniProtKB-UniRule"/>
</dbReference>
<comment type="function">
    <text evidence="6">Putative transcription activator involved in regulating light control of development.</text>
</comment>
<dbReference type="Proteomes" id="UP001280121">
    <property type="component" value="Unassembled WGS sequence"/>
</dbReference>
<dbReference type="EMBL" id="JANJYI010000002">
    <property type="protein sequence ID" value="KAK2658440.1"/>
    <property type="molecule type" value="Genomic_DNA"/>
</dbReference>
<keyword evidence="6" id="KW-0539">Nucleus</keyword>
<dbReference type="GO" id="GO:0005634">
    <property type="term" value="C:nucleus"/>
    <property type="evidence" value="ECO:0007669"/>
    <property type="project" value="UniProtKB-SubCell"/>
</dbReference>
<evidence type="ECO:0000256" key="3">
    <source>
        <dbReference type="ARBA" id="ARBA00022771"/>
    </source>
</evidence>
<proteinExistence type="inferred from homology"/>
<keyword evidence="3 5" id="KW-0863">Zinc-finger</keyword>
<protein>
    <recommendedName>
        <fullName evidence="6">Protein FAR1-RELATED SEQUENCE</fullName>
    </recommendedName>
</protein>